<dbReference type="Gene3D" id="3.40.50.150">
    <property type="entry name" value="Vaccinia Virus protein VP39"/>
    <property type="match status" value="1"/>
</dbReference>
<keyword evidence="1" id="KW-0489">Methyltransferase</keyword>
<dbReference type="AlphaFoldDB" id="A0A9X4M4H0"/>
<dbReference type="SUPFAM" id="SSF53335">
    <property type="entry name" value="S-adenosyl-L-methionine-dependent methyltransferases"/>
    <property type="match status" value="1"/>
</dbReference>
<dbReference type="EC" id="2.1.1.-" evidence="1"/>
<evidence type="ECO:0000313" key="1">
    <source>
        <dbReference type="EMBL" id="MDG3493472.1"/>
    </source>
</evidence>
<protein>
    <submittedName>
        <fullName evidence="1">TylF/MycF/NovP-related O-methyltransferase</fullName>
        <ecNumber evidence="1">2.1.1.-</ecNumber>
    </submittedName>
</protein>
<organism evidence="1 2">
    <name type="scientific">Pseudanabaena catenata USMAC16</name>
    <dbReference type="NCBI Taxonomy" id="1855837"/>
    <lineage>
        <taxon>Bacteria</taxon>
        <taxon>Bacillati</taxon>
        <taxon>Cyanobacteriota</taxon>
        <taxon>Cyanophyceae</taxon>
        <taxon>Pseudanabaenales</taxon>
        <taxon>Pseudanabaenaceae</taxon>
        <taxon>Pseudanabaena</taxon>
    </lineage>
</organism>
<proteinExistence type="predicted"/>
<dbReference type="PANTHER" id="PTHR40036">
    <property type="entry name" value="MACROCIN O-METHYLTRANSFERASE"/>
    <property type="match status" value="1"/>
</dbReference>
<dbReference type="Pfam" id="PF05711">
    <property type="entry name" value="TylF"/>
    <property type="match status" value="1"/>
</dbReference>
<dbReference type="InterPro" id="IPR008884">
    <property type="entry name" value="TylF_MeTrfase"/>
</dbReference>
<keyword evidence="2" id="KW-1185">Reference proteome</keyword>
<dbReference type="InterPro" id="IPR029063">
    <property type="entry name" value="SAM-dependent_MTases_sf"/>
</dbReference>
<dbReference type="PANTHER" id="PTHR40036:SF1">
    <property type="entry name" value="MACROCIN O-METHYLTRANSFERASE"/>
    <property type="match status" value="1"/>
</dbReference>
<dbReference type="RefSeq" id="WP_009625512.1">
    <property type="nucleotide sequence ID" value="NZ_VBTY01000012.1"/>
</dbReference>
<dbReference type="EMBL" id="VBTY01000012">
    <property type="protein sequence ID" value="MDG3493472.1"/>
    <property type="molecule type" value="Genomic_DNA"/>
</dbReference>
<name>A0A9X4M4H0_9CYAN</name>
<dbReference type="Proteomes" id="UP001152872">
    <property type="component" value="Unassembled WGS sequence"/>
</dbReference>
<gene>
    <name evidence="1" type="ORF">FEV09_02770</name>
</gene>
<dbReference type="GO" id="GO:0008168">
    <property type="term" value="F:methyltransferase activity"/>
    <property type="evidence" value="ECO:0007669"/>
    <property type="project" value="UniProtKB-KW"/>
</dbReference>
<accession>A0A9X4M4H0</accession>
<sequence>MTANLTDLIKQITRNFGFDIVRYHKSLSHSSLPPDFDQDTIDTIFRVNGFTQTSPERLFTLCEAVRYIVTHKISGDIVECGVWKGGSIMAIAYTLMQLSESDRSLYLFDTFEGMTEPTDKDISNAGEYASDLLKRSKKEDQKSIWCYSNIEEVRASVLTTGYSRDKIHFVKGKVEDTIPEQAPQLISLLRLDTDWYESTRHELIHLFPRIAPFGVIIIDDYGHWQGVRKAVDEYIQENNIKILLNRVDYTGRIGVVSPR</sequence>
<evidence type="ECO:0000313" key="2">
    <source>
        <dbReference type="Proteomes" id="UP001152872"/>
    </source>
</evidence>
<reference evidence="1" key="1">
    <citation type="submission" date="2019-05" db="EMBL/GenBank/DDBJ databases">
        <title>Whole genome sequencing of Pseudanabaena catenata USMAC16.</title>
        <authorList>
            <person name="Khan Z."/>
            <person name="Omar W.M."/>
            <person name="Convey P."/>
            <person name="Merican F."/>
            <person name="Najimudin N."/>
        </authorList>
    </citation>
    <scope>NUCLEOTIDE SEQUENCE</scope>
    <source>
        <strain evidence="1">USMAC16</strain>
    </source>
</reference>
<keyword evidence="1" id="KW-0808">Transferase</keyword>
<comment type="caution">
    <text evidence="1">The sequence shown here is derived from an EMBL/GenBank/DDBJ whole genome shotgun (WGS) entry which is preliminary data.</text>
</comment>
<dbReference type="GO" id="GO:0032259">
    <property type="term" value="P:methylation"/>
    <property type="evidence" value="ECO:0007669"/>
    <property type="project" value="UniProtKB-KW"/>
</dbReference>